<dbReference type="EMBL" id="JTKH01000006">
    <property type="protein sequence ID" value="KII80776.1"/>
    <property type="molecule type" value="Genomic_DNA"/>
</dbReference>
<dbReference type="CDD" id="cd07731">
    <property type="entry name" value="ComA-like_MBL-fold"/>
    <property type="match status" value="1"/>
</dbReference>
<feature type="transmembrane region" description="Helical" evidence="6">
    <location>
        <begin position="230"/>
        <end position="248"/>
    </location>
</feature>
<dbReference type="InterPro" id="IPR004797">
    <property type="entry name" value="Competence_ComEC/Rec2"/>
</dbReference>
<dbReference type="InterPro" id="IPR001279">
    <property type="entry name" value="Metallo-B-lactamas"/>
</dbReference>
<accession>A0A0C2NMR6</accession>
<dbReference type="Pfam" id="PF00753">
    <property type="entry name" value="Lactamase_B"/>
    <property type="match status" value="1"/>
</dbReference>
<organism evidence="8 9">
    <name type="scientific">Vibrio renipiscarius</name>
    <dbReference type="NCBI Taxonomy" id="1461322"/>
    <lineage>
        <taxon>Bacteria</taxon>
        <taxon>Pseudomonadati</taxon>
        <taxon>Pseudomonadota</taxon>
        <taxon>Gammaproteobacteria</taxon>
        <taxon>Vibrionales</taxon>
        <taxon>Vibrionaceae</taxon>
        <taxon>Vibrio</taxon>
    </lineage>
</organism>
<dbReference type="SUPFAM" id="SSF56281">
    <property type="entry name" value="Metallo-hydrolase/oxidoreductase"/>
    <property type="match status" value="1"/>
</dbReference>
<feature type="transmembrane region" description="Helical" evidence="6">
    <location>
        <begin position="177"/>
        <end position="200"/>
    </location>
</feature>
<feature type="transmembrane region" description="Helical" evidence="6">
    <location>
        <begin position="395"/>
        <end position="412"/>
    </location>
</feature>
<feature type="transmembrane region" description="Helical" evidence="6">
    <location>
        <begin position="277"/>
        <end position="297"/>
    </location>
</feature>
<evidence type="ECO:0000313" key="8">
    <source>
        <dbReference type="EMBL" id="KII80776.1"/>
    </source>
</evidence>
<dbReference type="InterPro" id="IPR004477">
    <property type="entry name" value="ComEC_N"/>
</dbReference>
<dbReference type="Gene3D" id="3.60.15.10">
    <property type="entry name" value="Ribonuclease Z/Hydroxyacylglutathione hydrolase-like"/>
    <property type="match status" value="1"/>
</dbReference>
<evidence type="ECO:0000256" key="5">
    <source>
        <dbReference type="ARBA" id="ARBA00023136"/>
    </source>
</evidence>
<evidence type="ECO:0000256" key="3">
    <source>
        <dbReference type="ARBA" id="ARBA00022692"/>
    </source>
</evidence>
<keyword evidence="4 6" id="KW-1133">Transmembrane helix</keyword>
<protein>
    <submittedName>
        <fullName evidence="8">Competence protein</fullName>
    </submittedName>
</protein>
<keyword evidence="3 6" id="KW-0812">Transmembrane</keyword>
<dbReference type="SMART" id="SM00849">
    <property type="entry name" value="Lactamase_B"/>
    <property type="match status" value="1"/>
</dbReference>
<evidence type="ECO:0000256" key="4">
    <source>
        <dbReference type="ARBA" id="ARBA00022989"/>
    </source>
</evidence>
<dbReference type="NCBIfam" id="TIGR00360">
    <property type="entry name" value="ComEC_N-term"/>
    <property type="match status" value="1"/>
</dbReference>
<proteinExistence type="predicted"/>
<dbReference type="Proteomes" id="UP000031672">
    <property type="component" value="Unassembled WGS sequence"/>
</dbReference>
<feature type="transmembrane region" description="Helical" evidence="6">
    <location>
        <begin position="304"/>
        <end position="323"/>
    </location>
</feature>
<reference evidence="8 9" key="1">
    <citation type="submission" date="2014-11" db="EMBL/GenBank/DDBJ databases">
        <title>Draft Genome Sequence of Vibrio piscirenalis strains CECT 8603T and CECT 8604, two marine Gammaproteobacterium isolated from cultured gilthead sea bream (Sparus aurata).</title>
        <authorList>
            <person name="Arahal D.R."/>
            <person name="Rodrigo-Torres L."/>
            <person name="Lucena T."/>
            <person name="Pujalte M.J."/>
        </authorList>
    </citation>
    <scope>NUCLEOTIDE SEQUENCE [LARGE SCALE GENOMIC DNA]</scope>
    <source>
        <strain evidence="8 9">DCR 1-4-2</strain>
    </source>
</reference>
<evidence type="ECO:0000313" key="9">
    <source>
        <dbReference type="Proteomes" id="UP000031672"/>
    </source>
</evidence>
<sequence>MALIVILISGNLLRHQSNTLFQAGSNIIINAKVDSLFKPIKHGFRGVALVRSINGEILNEISAPKVYLTTPQHLQLGDEITARVTLKPIVGVLNELGFDREKQAISQGIVGAASLNVKSSYFIKNRPSIRQLLFNRMFHASESLPHQGLLLALSFGERAYIPPSQWRALQQSGLSHLIAISGLHVGIAFSVGWLIGFCLLRLRFRAVWLPMICAGLVAFGYSWLAGFTIPTQRALWMVGVLITLHFIGIKTSYRFTWLVVVASLLLVQPLAAYAASFWLSVTAVAIIFMFLSFRLPLRATWLKAVLMQGCLVISMALVVAWLYQGASAHSLLYNLVFVPWFSLIIIPLLLVALVLNVFSASLSLWLFELVDRLLVPVSGALLWSDWLWFDLSKSSVLWLAMGCTSLLLSVLIQKRTLAIILLSLTLMFALRRDEPDWQMDILDVGHGLAVVIKKNGHVLLYDTGAAWQRRELRRSASASNAEVPAEEHQLKGSYAQQVIIPLLLARGHRVDGVIISHFDNDHSGGLESILDRWPEAKVWSSQRPETSDVLHQACVAGQHWQWQGLNIEVLWPPKLTSRAYNPHSCVVRLHDEFGHSVLLTGDIEAVAEWMLLRSDRLLASDLLVVPHHGSKTSSSSQFIARVNPQIAIVSSAYQGRWQLPNSAVKARYIEAGAKWLDTGMSGQITFHYRGEIRQLTTMRSSKGRAWYRQMLRKRVE</sequence>
<dbReference type="InterPro" id="IPR036866">
    <property type="entry name" value="RibonucZ/Hydroxyglut_hydro"/>
</dbReference>
<dbReference type="InterPro" id="IPR052159">
    <property type="entry name" value="Competence_DNA_uptake"/>
</dbReference>
<dbReference type="Pfam" id="PF03772">
    <property type="entry name" value="Competence"/>
    <property type="match status" value="1"/>
</dbReference>
<gene>
    <name evidence="8" type="ORF">OJ16_05645</name>
</gene>
<feature type="transmembrane region" description="Helical" evidence="6">
    <location>
        <begin position="207"/>
        <end position="224"/>
    </location>
</feature>
<comment type="caution">
    <text evidence="8">The sequence shown here is derived from an EMBL/GenBank/DDBJ whole genome shotgun (WGS) entry which is preliminary data.</text>
</comment>
<accession>A0A0C2NJC0</accession>
<feature type="transmembrane region" description="Helical" evidence="6">
    <location>
        <begin position="335"/>
        <end position="358"/>
    </location>
</feature>
<dbReference type="GO" id="GO:0005886">
    <property type="term" value="C:plasma membrane"/>
    <property type="evidence" value="ECO:0007669"/>
    <property type="project" value="UniProtKB-SubCell"/>
</dbReference>
<dbReference type="GO" id="GO:0030420">
    <property type="term" value="P:establishment of competence for transformation"/>
    <property type="evidence" value="ECO:0007669"/>
    <property type="project" value="InterPro"/>
</dbReference>
<dbReference type="PANTHER" id="PTHR30619:SF1">
    <property type="entry name" value="RECOMBINATION PROTEIN 2"/>
    <property type="match status" value="1"/>
</dbReference>
<dbReference type="NCBIfam" id="TIGR00361">
    <property type="entry name" value="ComEC_Rec2"/>
    <property type="match status" value="1"/>
</dbReference>
<dbReference type="PANTHER" id="PTHR30619">
    <property type="entry name" value="DNA INTERNALIZATION/COMPETENCE PROTEIN COMEC/REC2"/>
    <property type="match status" value="1"/>
</dbReference>
<dbReference type="STRING" id="1461322.OJ16_05645"/>
<feature type="domain" description="Metallo-beta-lactamase" evidence="7">
    <location>
        <begin position="446"/>
        <end position="653"/>
    </location>
</feature>
<dbReference type="AlphaFoldDB" id="A0A0C2NMR6"/>
<comment type="subcellular location">
    <subcellularLocation>
        <location evidence="1">Cell membrane</location>
        <topology evidence="1">Multi-pass membrane protein</topology>
    </subcellularLocation>
</comment>
<evidence type="ECO:0000256" key="1">
    <source>
        <dbReference type="ARBA" id="ARBA00004651"/>
    </source>
</evidence>
<name>A0A0C2NMR6_9VIBR</name>
<evidence type="ECO:0000256" key="6">
    <source>
        <dbReference type="SAM" id="Phobius"/>
    </source>
</evidence>
<dbReference type="InterPro" id="IPR035681">
    <property type="entry name" value="ComA-like_MBL"/>
</dbReference>
<keyword evidence="5 6" id="KW-0472">Membrane</keyword>
<keyword evidence="2" id="KW-1003">Cell membrane</keyword>
<evidence type="ECO:0000256" key="2">
    <source>
        <dbReference type="ARBA" id="ARBA00022475"/>
    </source>
</evidence>
<evidence type="ECO:0000259" key="7">
    <source>
        <dbReference type="SMART" id="SM00849"/>
    </source>
</evidence>
<keyword evidence="9" id="KW-1185">Reference proteome</keyword>